<comment type="caution">
    <text evidence="1">The sequence shown here is derived from an EMBL/GenBank/DDBJ whole genome shotgun (WGS) entry which is preliminary data.</text>
</comment>
<dbReference type="EMBL" id="BGZK01000275">
    <property type="protein sequence ID" value="GBP33573.1"/>
    <property type="molecule type" value="Genomic_DNA"/>
</dbReference>
<dbReference type="AlphaFoldDB" id="A0A4C1V433"/>
<reference evidence="1 2" key="1">
    <citation type="journal article" date="2019" name="Commun. Biol.">
        <title>The bagworm genome reveals a unique fibroin gene that provides high tensile strength.</title>
        <authorList>
            <person name="Kono N."/>
            <person name="Nakamura H."/>
            <person name="Ohtoshi R."/>
            <person name="Tomita M."/>
            <person name="Numata K."/>
            <person name="Arakawa K."/>
        </authorList>
    </citation>
    <scope>NUCLEOTIDE SEQUENCE [LARGE SCALE GENOMIC DNA]</scope>
</reference>
<dbReference type="Proteomes" id="UP000299102">
    <property type="component" value="Unassembled WGS sequence"/>
</dbReference>
<name>A0A4C1V433_EUMVA</name>
<accession>A0A4C1V433</accession>
<keyword evidence="2" id="KW-1185">Reference proteome</keyword>
<sequence length="111" mass="12719">MVVKVGYGSRKMKVGSMQWRRDRCVVCVECLGKTDVEIVMLGERCGLKENVVTTVERNMLQWFGYLKSMNESRLTKRIYRANVCDGEVGKGRKRKSYADHIGAILKKRAKS</sequence>
<proteinExistence type="predicted"/>
<organism evidence="1 2">
    <name type="scientific">Eumeta variegata</name>
    <name type="common">Bagworm moth</name>
    <name type="synonym">Eumeta japonica</name>
    <dbReference type="NCBI Taxonomy" id="151549"/>
    <lineage>
        <taxon>Eukaryota</taxon>
        <taxon>Metazoa</taxon>
        <taxon>Ecdysozoa</taxon>
        <taxon>Arthropoda</taxon>
        <taxon>Hexapoda</taxon>
        <taxon>Insecta</taxon>
        <taxon>Pterygota</taxon>
        <taxon>Neoptera</taxon>
        <taxon>Endopterygota</taxon>
        <taxon>Lepidoptera</taxon>
        <taxon>Glossata</taxon>
        <taxon>Ditrysia</taxon>
        <taxon>Tineoidea</taxon>
        <taxon>Psychidae</taxon>
        <taxon>Oiketicinae</taxon>
        <taxon>Eumeta</taxon>
    </lineage>
</organism>
<protein>
    <submittedName>
        <fullName evidence="1">Uncharacterized protein</fullName>
    </submittedName>
</protein>
<gene>
    <name evidence="1" type="ORF">EVAR_28729_1</name>
</gene>
<dbReference type="OrthoDB" id="6625421at2759"/>
<evidence type="ECO:0000313" key="2">
    <source>
        <dbReference type="Proteomes" id="UP000299102"/>
    </source>
</evidence>
<evidence type="ECO:0000313" key="1">
    <source>
        <dbReference type="EMBL" id="GBP33573.1"/>
    </source>
</evidence>